<accession>X0XR29</accession>
<organism evidence="2">
    <name type="scientific">marine sediment metagenome</name>
    <dbReference type="NCBI Taxonomy" id="412755"/>
    <lineage>
        <taxon>unclassified sequences</taxon>
        <taxon>metagenomes</taxon>
        <taxon>ecological metagenomes</taxon>
    </lineage>
</organism>
<feature type="non-terminal residue" evidence="2">
    <location>
        <position position="1"/>
    </location>
</feature>
<dbReference type="EMBL" id="BARS01054112">
    <property type="protein sequence ID" value="GAG45710.1"/>
    <property type="molecule type" value="Genomic_DNA"/>
</dbReference>
<sequence length="100" mass="10782">KGAPLICHRIDAKEFLSGDSERWSTSPDKKKAAIGDAEGTKSGDDTGEAMKLKEMSYKAIKAMAVKEAISGHNKMNRAALVEALLAKIEVPKPDDTKKPD</sequence>
<gene>
    <name evidence="2" type="ORF">S01H1_80175</name>
</gene>
<proteinExistence type="predicted"/>
<evidence type="ECO:0000256" key="1">
    <source>
        <dbReference type="SAM" id="MobiDB-lite"/>
    </source>
</evidence>
<protein>
    <submittedName>
        <fullName evidence="2">Uncharacterized protein</fullName>
    </submittedName>
</protein>
<comment type="caution">
    <text evidence="2">The sequence shown here is derived from an EMBL/GenBank/DDBJ whole genome shotgun (WGS) entry which is preliminary data.</text>
</comment>
<dbReference type="AlphaFoldDB" id="X0XR29"/>
<feature type="region of interest" description="Disordered" evidence="1">
    <location>
        <begin position="18"/>
        <end position="48"/>
    </location>
</feature>
<evidence type="ECO:0000313" key="2">
    <source>
        <dbReference type="EMBL" id="GAG45710.1"/>
    </source>
</evidence>
<name>X0XR29_9ZZZZ</name>
<reference evidence="2" key="1">
    <citation type="journal article" date="2014" name="Front. Microbiol.">
        <title>High frequency of phylogenetically diverse reductive dehalogenase-homologous genes in deep subseafloor sedimentary metagenomes.</title>
        <authorList>
            <person name="Kawai M."/>
            <person name="Futagami T."/>
            <person name="Toyoda A."/>
            <person name="Takaki Y."/>
            <person name="Nishi S."/>
            <person name="Hori S."/>
            <person name="Arai W."/>
            <person name="Tsubouchi T."/>
            <person name="Morono Y."/>
            <person name="Uchiyama I."/>
            <person name="Ito T."/>
            <person name="Fujiyama A."/>
            <person name="Inagaki F."/>
            <person name="Takami H."/>
        </authorList>
    </citation>
    <scope>NUCLEOTIDE SEQUENCE</scope>
    <source>
        <strain evidence="2">Expedition CK06-06</strain>
    </source>
</reference>